<dbReference type="CDD" id="cd08476">
    <property type="entry name" value="PBP2_CrgA_like_7"/>
    <property type="match status" value="1"/>
</dbReference>
<dbReference type="GO" id="GO:0043565">
    <property type="term" value="F:sequence-specific DNA binding"/>
    <property type="evidence" value="ECO:0007669"/>
    <property type="project" value="TreeGrafter"/>
</dbReference>
<evidence type="ECO:0000313" key="7">
    <source>
        <dbReference type="Proteomes" id="UP000271631"/>
    </source>
</evidence>
<keyword evidence="4" id="KW-0804">Transcription</keyword>
<reference evidence="6 7" key="1">
    <citation type="submission" date="2018-08" db="EMBL/GenBank/DDBJ databases">
        <title>Recombination of ecologically and evolutionarily significant loci maintains genetic cohesion in the Pseudomonas syringae species complex.</title>
        <authorList>
            <person name="Dillon M."/>
            <person name="Thakur S."/>
            <person name="Almeida R.N.D."/>
            <person name="Weir B.S."/>
            <person name="Guttman D.S."/>
        </authorList>
    </citation>
    <scope>NUCLEOTIDE SEQUENCE [LARGE SCALE GENOMIC DNA]</scope>
    <source>
        <strain evidence="6 7">ICMP 11281</strain>
    </source>
</reference>
<dbReference type="InterPro" id="IPR005119">
    <property type="entry name" value="LysR_subst-bd"/>
</dbReference>
<dbReference type="InterPro" id="IPR058163">
    <property type="entry name" value="LysR-type_TF_proteobact-type"/>
</dbReference>
<evidence type="ECO:0000259" key="5">
    <source>
        <dbReference type="PROSITE" id="PS50931"/>
    </source>
</evidence>
<dbReference type="EMBL" id="RBUQ01000272">
    <property type="protein sequence ID" value="RMV31738.1"/>
    <property type="molecule type" value="Genomic_DNA"/>
</dbReference>
<feature type="domain" description="HTH lysR-type" evidence="5">
    <location>
        <begin position="1"/>
        <end position="59"/>
    </location>
</feature>
<sequence>MESLGSIALFVLVTETRSFTLAGKRLGISSSGVGKSVGRLEESLGVRLFHRSTRSIALTLEGSIFLDRCRRILSELDAAQLELSNARDLPKGRLRISVPLVFGLVMPVVIQFMRTYPEIELDIDFSDRMVDIIDEGFDVVLRTGEPSDSRLMSKRMGSFQLCIVGSPDYFARHGLPEQPADLIHHACLQHKFPSTGKFEHWPLRREPGSEDFELPQTMVCNTTEVLVEVARAGLGITCLPDFMLASAIRKGELVPILADYTLHTGSFRLFWPSSKHLSVRLRVFIDFMHANLFAPARVGEEGRS</sequence>
<evidence type="ECO:0000256" key="3">
    <source>
        <dbReference type="ARBA" id="ARBA00023125"/>
    </source>
</evidence>
<comment type="similarity">
    <text evidence="1">Belongs to the LysR transcriptional regulatory family.</text>
</comment>
<dbReference type="Gene3D" id="3.40.190.290">
    <property type="match status" value="1"/>
</dbReference>
<dbReference type="InterPro" id="IPR000847">
    <property type="entry name" value="LysR_HTH_N"/>
</dbReference>
<protein>
    <submittedName>
        <fullName evidence="6">Transcriptional regulator, LysR family</fullName>
    </submittedName>
</protein>
<dbReference type="FunFam" id="1.10.10.10:FF:000001">
    <property type="entry name" value="LysR family transcriptional regulator"/>
    <property type="match status" value="1"/>
</dbReference>
<accession>A0A0N0G163</accession>
<evidence type="ECO:0000256" key="4">
    <source>
        <dbReference type="ARBA" id="ARBA00023163"/>
    </source>
</evidence>
<name>A0A0N0G163_PSEYM</name>
<proteinExistence type="inferred from homology"/>
<dbReference type="InterPro" id="IPR036388">
    <property type="entry name" value="WH-like_DNA-bd_sf"/>
</dbReference>
<dbReference type="SUPFAM" id="SSF46785">
    <property type="entry name" value="Winged helix' DNA-binding domain"/>
    <property type="match status" value="1"/>
</dbReference>
<dbReference type="RefSeq" id="WP_024666668.1">
    <property type="nucleotide sequence ID" value="NZ_JAEVFP010000033.1"/>
</dbReference>
<dbReference type="PROSITE" id="PS50931">
    <property type="entry name" value="HTH_LYSR"/>
    <property type="match status" value="1"/>
</dbReference>
<dbReference type="GO" id="GO:0003700">
    <property type="term" value="F:DNA-binding transcription factor activity"/>
    <property type="evidence" value="ECO:0007669"/>
    <property type="project" value="InterPro"/>
</dbReference>
<dbReference type="SUPFAM" id="SSF53850">
    <property type="entry name" value="Periplasmic binding protein-like II"/>
    <property type="match status" value="1"/>
</dbReference>
<dbReference type="Pfam" id="PF03466">
    <property type="entry name" value="LysR_substrate"/>
    <property type="match status" value="1"/>
</dbReference>
<keyword evidence="2" id="KW-0805">Transcription regulation</keyword>
<dbReference type="Pfam" id="PF00126">
    <property type="entry name" value="HTH_1"/>
    <property type="match status" value="1"/>
</dbReference>
<dbReference type="InterPro" id="IPR036390">
    <property type="entry name" value="WH_DNA-bd_sf"/>
</dbReference>
<dbReference type="AlphaFoldDB" id="A0A0N0G163"/>
<evidence type="ECO:0000313" key="6">
    <source>
        <dbReference type="EMBL" id="RMV31738.1"/>
    </source>
</evidence>
<dbReference type="PANTHER" id="PTHR30537">
    <property type="entry name" value="HTH-TYPE TRANSCRIPTIONAL REGULATOR"/>
    <property type="match status" value="1"/>
</dbReference>
<dbReference type="PANTHER" id="PTHR30537:SF72">
    <property type="entry name" value="LYSR FAMILY TRANSCRIPTIONAL REGULATOR"/>
    <property type="match status" value="1"/>
</dbReference>
<dbReference type="GO" id="GO:0006351">
    <property type="term" value="P:DNA-templated transcription"/>
    <property type="evidence" value="ECO:0007669"/>
    <property type="project" value="TreeGrafter"/>
</dbReference>
<comment type="caution">
    <text evidence="6">The sequence shown here is derived from an EMBL/GenBank/DDBJ whole genome shotgun (WGS) entry which is preliminary data.</text>
</comment>
<dbReference type="Proteomes" id="UP000271631">
    <property type="component" value="Unassembled WGS sequence"/>
</dbReference>
<evidence type="ECO:0000256" key="1">
    <source>
        <dbReference type="ARBA" id="ARBA00009437"/>
    </source>
</evidence>
<dbReference type="Gene3D" id="1.10.10.10">
    <property type="entry name" value="Winged helix-like DNA-binding domain superfamily/Winged helix DNA-binding domain"/>
    <property type="match status" value="1"/>
</dbReference>
<keyword evidence="3" id="KW-0238">DNA-binding</keyword>
<organism evidence="6 7">
    <name type="scientific">Pseudomonas syringae pv. maculicola</name>
    <dbReference type="NCBI Taxonomy" id="59511"/>
    <lineage>
        <taxon>Bacteria</taxon>
        <taxon>Pseudomonadati</taxon>
        <taxon>Pseudomonadota</taxon>
        <taxon>Gammaproteobacteria</taxon>
        <taxon>Pseudomonadales</taxon>
        <taxon>Pseudomonadaceae</taxon>
        <taxon>Pseudomonas</taxon>
    </lineage>
</organism>
<evidence type="ECO:0000256" key="2">
    <source>
        <dbReference type="ARBA" id="ARBA00023015"/>
    </source>
</evidence>
<gene>
    <name evidence="6" type="ORF">ALP13_03777</name>
</gene>